<gene>
    <name evidence="4" type="ORF">CLCR_09712</name>
</gene>
<dbReference type="CDD" id="cd02183">
    <property type="entry name" value="GH16_fungal_CRH1_transglycosylase"/>
    <property type="match status" value="1"/>
</dbReference>
<dbReference type="PROSITE" id="PS51762">
    <property type="entry name" value="GH16_2"/>
    <property type="match status" value="1"/>
</dbReference>
<organism evidence="4 5">
    <name type="scientific">Cladophialophora carrionii</name>
    <dbReference type="NCBI Taxonomy" id="86049"/>
    <lineage>
        <taxon>Eukaryota</taxon>
        <taxon>Fungi</taxon>
        <taxon>Dikarya</taxon>
        <taxon>Ascomycota</taxon>
        <taxon>Pezizomycotina</taxon>
        <taxon>Eurotiomycetes</taxon>
        <taxon>Chaetothyriomycetidae</taxon>
        <taxon>Chaetothyriales</taxon>
        <taxon>Herpotrichiellaceae</taxon>
        <taxon>Cladophialophora</taxon>
    </lineage>
</organism>
<evidence type="ECO:0000259" key="2">
    <source>
        <dbReference type="PROSITE" id="PS51762"/>
    </source>
</evidence>
<dbReference type="InterPro" id="IPR036779">
    <property type="entry name" value="LysM_dom_sf"/>
</dbReference>
<dbReference type="AlphaFoldDB" id="A0A1C1CZY1"/>
<dbReference type="GO" id="GO:0004553">
    <property type="term" value="F:hydrolase activity, hydrolyzing O-glycosyl compounds"/>
    <property type="evidence" value="ECO:0007669"/>
    <property type="project" value="InterPro"/>
</dbReference>
<dbReference type="VEuPathDB" id="FungiDB:CLCR_09712"/>
<proteinExistence type="predicted"/>
<keyword evidence="5" id="KW-1185">Reference proteome</keyword>
<dbReference type="EMBL" id="LGRB01000008">
    <property type="protein sequence ID" value="OCT54067.1"/>
    <property type="molecule type" value="Genomic_DNA"/>
</dbReference>
<dbReference type="GO" id="GO:0016757">
    <property type="term" value="F:glycosyltransferase activity"/>
    <property type="evidence" value="ECO:0007669"/>
    <property type="project" value="TreeGrafter"/>
</dbReference>
<dbReference type="SUPFAM" id="SSF54106">
    <property type="entry name" value="LysM domain"/>
    <property type="match status" value="2"/>
</dbReference>
<feature type="compositionally biased region" description="Low complexity" evidence="1">
    <location>
        <begin position="538"/>
        <end position="581"/>
    </location>
</feature>
<dbReference type="Pfam" id="PF01476">
    <property type="entry name" value="LysM"/>
    <property type="match status" value="2"/>
</dbReference>
<evidence type="ECO:0000313" key="5">
    <source>
        <dbReference type="Proteomes" id="UP000094526"/>
    </source>
</evidence>
<evidence type="ECO:0000313" key="4">
    <source>
        <dbReference type="EMBL" id="OCT54067.1"/>
    </source>
</evidence>
<accession>A0A1C1CZY1</accession>
<protein>
    <submittedName>
        <fullName evidence="4">Uncharacterized protein</fullName>
    </submittedName>
</protein>
<feature type="region of interest" description="Disordered" evidence="1">
    <location>
        <begin position="501"/>
        <end position="522"/>
    </location>
</feature>
<evidence type="ECO:0000259" key="3">
    <source>
        <dbReference type="PROSITE" id="PS51782"/>
    </source>
</evidence>
<evidence type="ECO:0000256" key="1">
    <source>
        <dbReference type="SAM" id="MobiDB-lite"/>
    </source>
</evidence>
<dbReference type="InterPro" id="IPR050546">
    <property type="entry name" value="Glycosyl_Hydrlase_16"/>
</dbReference>
<dbReference type="InterPro" id="IPR018392">
    <property type="entry name" value="LysM"/>
</dbReference>
<dbReference type="SMART" id="SM00257">
    <property type="entry name" value="LysM"/>
    <property type="match status" value="2"/>
</dbReference>
<dbReference type="PROSITE" id="PS51782">
    <property type="entry name" value="LYSM"/>
    <property type="match status" value="2"/>
</dbReference>
<feature type="domain" description="LysM" evidence="3">
    <location>
        <begin position="239"/>
        <end position="283"/>
    </location>
</feature>
<feature type="region of interest" description="Disordered" evidence="1">
    <location>
        <begin position="398"/>
        <end position="425"/>
    </location>
</feature>
<comment type="caution">
    <text evidence="4">The sequence shown here is derived from an EMBL/GenBank/DDBJ whole genome shotgun (WGS) entry which is preliminary data.</text>
</comment>
<dbReference type="Pfam" id="PF00722">
    <property type="entry name" value="Glyco_hydro_16"/>
    <property type="match status" value="1"/>
</dbReference>
<dbReference type="Gene3D" id="2.60.120.200">
    <property type="match status" value="1"/>
</dbReference>
<dbReference type="GO" id="GO:0031505">
    <property type="term" value="P:fungal-type cell wall organization"/>
    <property type="evidence" value="ECO:0007669"/>
    <property type="project" value="TreeGrafter"/>
</dbReference>
<dbReference type="SUPFAM" id="SSF49899">
    <property type="entry name" value="Concanavalin A-like lectins/glucanases"/>
    <property type="match status" value="1"/>
</dbReference>
<dbReference type="CDD" id="cd00118">
    <property type="entry name" value="LysM"/>
    <property type="match status" value="2"/>
</dbReference>
<feature type="region of interest" description="Disordered" evidence="1">
    <location>
        <begin position="320"/>
        <end position="349"/>
    </location>
</feature>
<dbReference type="eggNOG" id="ENOG502QQ71">
    <property type="taxonomic scope" value="Eukaryota"/>
</dbReference>
<dbReference type="Gene3D" id="3.10.350.10">
    <property type="entry name" value="LysM domain"/>
    <property type="match status" value="2"/>
</dbReference>
<feature type="domain" description="LysM" evidence="3">
    <location>
        <begin position="432"/>
        <end position="476"/>
    </location>
</feature>
<dbReference type="OrthoDB" id="4781at2759"/>
<dbReference type="VEuPathDB" id="FungiDB:G647_00967"/>
<name>A0A1C1CZY1_9EURO</name>
<feature type="domain" description="GH16" evidence="2">
    <location>
        <begin position="1"/>
        <end position="194"/>
    </location>
</feature>
<dbReference type="PANTHER" id="PTHR10963:SF68">
    <property type="entry name" value="GLYCOSIDASE CRH1-RELATED"/>
    <property type="match status" value="1"/>
</dbReference>
<dbReference type="STRING" id="86049.A0A1C1CZY1"/>
<dbReference type="PANTHER" id="PTHR10963">
    <property type="entry name" value="GLYCOSYL HYDROLASE-RELATED"/>
    <property type="match status" value="1"/>
</dbReference>
<feature type="compositionally biased region" description="Polar residues" evidence="1">
    <location>
        <begin position="582"/>
        <end position="602"/>
    </location>
</feature>
<dbReference type="InterPro" id="IPR000757">
    <property type="entry name" value="Beta-glucanase-like"/>
</dbReference>
<dbReference type="Proteomes" id="UP000094526">
    <property type="component" value="Unassembled WGS sequence"/>
</dbReference>
<reference evidence="5" key="1">
    <citation type="submission" date="2015-07" db="EMBL/GenBank/DDBJ databases">
        <authorList>
            <person name="Teixeira M.M."/>
            <person name="Souza R.C."/>
            <person name="Almeida L.G."/>
            <person name="Vicente V.A."/>
            <person name="de Hoog S."/>
            <person name="Bocca A.L."/>
            <person name="de Almeida S.R."/>
            <person name="Vasconcelos A.T."/>
            <person name="Felipe M.S."/>
        </authorList>
    </citation>
    <scope>NUCLEOTIDE SEQUENCE [LARGE SCALE GENOMIC DNA]</scope>
    <source>
        <strain evidence="5">KSF</strain>
    </source>
</reference>
<dbReference type="GO" id="GO:0005975">
    <property type="term" value="P:carbohydrate metabolic process"/>
    <property type="evidence" value="ECO:0007669"/>
    <property type="project" value="InterPro"/>
</dbReference>
<feature type="region of interest" description="Disordered" evidence="1">
    <location>
        <begin position="538"/>
        <end position="609"/>
    </location>
</feature>
<dbReference type="GO" id="GO:0009277">
    <property type="term" value="C:fungal-type cell wall"/>
    <property type="evidence" value="ECO:0007669"/>
    <property type="project" value="TreeGrafter"/>
</dbReference>
<sequence length="719" mass="74383">MDFTQQTTTPSDWILADYAKVDYASSNGANFTISKRHEAPYIWSRFYVHFGRIEVVMKVASGGGIITGAVMMSDDLDEIDWEFSGNNFGQGRGSVLTNYFGKGQIGWSERGAYPAVDAPQDKFHTYALDWQPDRLIWSIDGVPVRTLNNNGATTGSYQYPQTPSRLHLGMWCAGDPDSAPGTVQWAGGYTDFSTAPFSAYVKSVKITTSNTCSSYKYPYPFDGTYKSVQCSNQTVTLPCTYAVVAGDDGDKIAKKLTVNFDILKAANAGVDWDKLLIGQVLVVPGGTCAASSTTTSMSSTSSTPFSATTVSTTSSPILTTTTSTFTAPTSPSTTTTSSNTAASTSTSAALSTSSTTTMTSSVMTTSITVSSPGTMAITNPTALSSSTISVVVPASTATTTASTSPTSTSSSTTAVLSSSSTSSVTPSTAPIQSYMVVAGDFGWAIADKNGCSFDALNAANPDVDWDNLQIGQVLNLPGQIVISSTVTTTPSVSTSGVVSISTTTTQPSSSSTVSTPSASLESSSSSMSALTSTFPYDSASSTVNTSSGTASSTASTTTSLANTGTPTPTSSGPTSTSASGPVVTTTSPTANSSSRTNAVNPVTPSPLPTPKMFCNQDNCLRNMIDPRYSSSMRNFCSKYTTTNSNTTPLPTFLGGCSADAKRVSSACSCLITSFGSGTTTASSSALTASASRSGSPASGRQVPSWLLKRSPLRWNRLAA</sequence>
<dbReference type="InterPro" id="IPR013320">
    <property type="entry name" value="ConA-like_dom_sf"/>
</dbReference>